<keyword evidence="1" id="KW-0472">Membrane</keyword>
<evidence type="ECO:0000313" key="2">
    <source>
        <dbReference type="EMBL" id="PWK55425.1"/>
    </source>
</evidence>
<evidence type="ECO:0000256" key="1">
    <source>
        <dbReference type="SAM" id="Phobius"/>
    </source>
</evidence>
<feature type="transmembrane region" description="Helical" evidence="1">
    <location>
        <begin position="95"/>
        <end position="112"/>
    </location>
</feature>
<dbReference type="EMBL" id="QGGV01000007">
    <property type="protein sequence ID" value="PWK55425.1"/>
    <property type="molecule type" value="Genomic_DNA"/>
</dbReference>
<accession>A0A316G526</accession>
<name>A0A316G526_9RHOB</name>
<gene>
    <name evidence="2" type="ORF">C8D95_10791</name>
</gene>
<comment type="caution">
    <text evidence="2">The sequence shown here is derived from an EMBL/GenBank/DDBJ whole genome shotgun (WGS) entry which is preliminary data.</text>
</comment>
<organism evidence="2 3">
    <name type="scientific">Silicimonas algicola</name>
    <dbReference type="NCBI Taxonomy" id="1826607"/>
    <lineage>
        <taxon>Bacteria</taxon>
        <taxon>Pseudomonadati</taxon>
        <taxon>Pseudomonadota</taxon>
        <taxon>Alphaproteobacteria</taxon>
        <taxon>Rhodobacterales</taxon>
        <taxon>Paracoccaceae</taxon>
    </lineage>
</organism>
<keyword evidence="3" id="KW-1185">Reference proteome</keyword>
<keyword evidence="1" id="KW-0812">Transmembrane</keyword>
<feature type="transmembrane region" description="Helical" evidence="1">
    <location>
        <begin position="7"/>
        <end position="32"/>
    </location>
</feature>
<reference evidence="2 3" key="1">
    <citation type="submission" date="2018-05" db="EMBL/GenBank/DDBJ databases">
        <title>Genomic Encyclopedia of Type Strains, Phase IV (KMG-IV): sequencing the most valuable type-strain genomes for metagenomic binning, comparative biology and taxonomic classification.</title>
        <authorList>
            <person name="Goeker M."/>
        </authorList>
    </citation>
    <scope>NUCLEOTIDE SEQUENCE [LARGE SCALE GENOMIC DNA]</scope>
    <source>
        <strain evidence="2 3">DSM 103371</strain>
    </source>
</reference>
<feature type="transmembrane region" description="Helical" evidence="1">
    <location>
        <begin position="38"/>
        <end position="61"/>
    </location>
</feature>
<proteinExistence type="predicted"/>
<keyword evidence="1" id="KW-1133">Transmembrane helix</keyword>
<dbReference type="AlphaFoldDB" id="A0A316G526"/>
<protein>
    <submittedName>
        <fullName evidence="2">Uncharacterized protein</fullName>
    </submittedName>
</protein>
<evidence type="ECO:0000313" key="3">
    <source>
        <dbReference type="Proteomes" id="UP000245390"/>
    </source>
</evidence>
<dbReference type="Proteomes" id="UP000245390">
    <property type="component" value="Unassembled WGS sequence"/>
</dbReference>
<feature type="transmembrane region" description="Helical" evidence="1">
    <location>
        <begin position="73"/>
        <end position="89"/>
    </location>
</feature>
<sequence>MWGARVVTVIGFVFFALMALLMLILLGVGLFYHPDGWVVQSAVGALTAIWIGVAGWLMTVLWKRGRWARRERGAAIVLLAPLAFIMVVTKADPDIRYVVLLGSAPLLAGFLCRSGASNGPRQVKAGTSGVNDA</sequence>